<evidence type="ECO:0000313" key="8">
    <source>
        <dbReference type="Proteomes" id="UP000011083"/>
    </source>
</evidence>
<feature type="binding site" evidence="4">
    <location>
        <position position="33"/>
    </location>
    <ligand>
        <name>Mg(2+)</name>
        <dbReference type="ChEBI" id="CHEBI:18420"/>
    </ligand>
</feature>
<organism evidence="7 8">
    <name type="scientific">Acanthamoeba castellanii (strain ATCC 30010 / Neff)</name>
    <dbReference type="NCBI Taxonomy" id="1257118"/>
    <lineage>
        <taxon>Eukaryota</taxon>
        <taxon>Amoebozoa</taxon>
        <taxon>Discosea</taxon>
        <taxon>Longamoebia</taxon>
        <taxon>Centramoebida</taxon>
        <taxon>Acanthamoebidae</taxon>
        <taxon>Acanthamoeba</taxon>
    </lineage>
</organism>
<keyword evidence="6" id="KW-0812">Transmembrane</keyword>
<accession>L8GKS2</accession>
<reference evidence="7 8" key="1">
    <citation type="journal article" date="2013" name="Genome Biol.">
        <title>Genome of Acanthamoeba castellanii highlights extensive lateral gene transfer and early evolution of tyrosine kinase signaling.</title>
        <authorList>
            <person name="Clarke M."/>
            <person name="Lohan A.J."/>
            <person name="Liu B."/>
            <person name="Lagkouvardos I."/>
            <person name="Roy S."/>
            <person name="Zafar N."/>
            <person name="Bertelli C."/>
            <person name="Schilde C."/>
            <person name="Kianianmomeni A."/>
            <person name="Burglin T.R."/>
            <person name="Frech C."/>
            <person name="Turcotte B."/>
            <person name="Kopec K.O."/>
            <person name="Synnott J.M."/>
            <person name="Choo C."/>
            <person name="Paponov I."/>
            <person name="Finkler A."/>
            <person name="Soon Heng Tan C."/>
            <person name="Hutchins A.P."/>
            <person name="Weinmeier T."/>
            <person name="Rattei T."/>
            <person name="Chu J.S."/>
            <person name="Gimenez G."/>
            <person name="Irimia M."/>
            <person name="Rigden D.J."/>
            <person name="Fitzpatrick D.A."/>
            <person name="Lorenzo-Morales J."/>
            <person name="Bateman A."/>
            <person name="Chiu C.H."/>
            <person name="Tang P."/>
            <person name="Hegemann P."/>
            <person name="Fromm H."/>
            <person name="Raoult D."/>
            <person name="Greub G."/>
            <person name="Miranda-Saavedra D."/>
            <person name="Chen N."/>
            <person name="Nash P."/>
            <person name="Ginger M.L."/>
            <person name="Horn M."/>
            <person name="Schaap P."/>
            <person name="Caler L."/>
            <person name="Loftus B."/>
        </authorList>
    </citation>
    <scope>NUCLEOTIDE SEQUENCE [LARGE SCALE GENOMIC DNA]</scope>
    <source>
        <strain evidence="7 8">Neff</strain>
    </source>
</reference>
<feature type="binding site" evidence="4">
    <location>
        <position position="101"/>
    </location>
    <ligand>
        <name>Mg(2+)</name>
        <dbReference type="ChEBI" id="CHEBI:18420"/>
    </ligand>
</feature>
<evidence type="ECO:0000256" key="1">
    <source>
        <dbReference type="ARBA" id="ARBA00022741"/>
    </source>
</evidence>
<dbReference type="STRING" id="1257118.L8GKS2"/>
<dbReference type="GO" id="GO:0005525">
    <property type="term" value="F:GTP binding"/>
    <property type="evidence" value="ECO:0007669"/>
    <property type="project" value="UniProtKB-KW"/>
</dbReference>
<feature type="binding site" evidence="3">
    <location>
        <begin position="26"/>
        <end position="33"/>
    </location>
    <ligand>
        <name>GTP</name>
        <dbReference type="ChEBI" id="CHEBI:37565"/>
    </ligand>
</feature>
<keyword evidence="4" id="KW-0479">Metal-binding</keyword>
<dbReference type="AlphaFoldDB" id="L8GKS2"/>
<dbReference type="SUPFAM" id="SSF52540">
    <property type="entry name" value="P-loop containing nucleoside triphosphate hydrolases"/>
    <property type="match status" value="1"/>
</dbReference>
<feature type="transmembrane region" description="Helical" evidence="6">
    <location>
        <begin position="198"/>
        <end position="217"/>
    </location>
</feature>
<evidence type="ECO:0000256" key="4">
    <source>
        <dbReference type="PIRSR" id="PIRSR606689-2"/>
    </source>
</evidence>
<dbReference type="GO" id="GO:0046872">
    <property type="term" value="F:metal ion binding"/>
    <property type="evidence" value="ECO:0007669"/>
    <property type="project" value="UniProtKB-KW"/>
</dbReference>
<keyword evidence="8" id="KW-1185">Reference proteome</keyword>
<evidence type="ECO:0000256" key="5">
    <source>
        <dbReference type="SAM" id="MobiDB-lite"/>
    </source>
</evidence>
<dbReference type="EMBL" id="KB008103">
    <property type="protein sequence ID" value="ELR12801.1"/>
    <property type="molecule type" value="Genomic_DNA"/>
</dbReference>
<dbReference type="InterPro" id="IPR027417">
    <property type="entry name" value="P-loop_NTPase"/>
</dbReference>
<dbReference type="VEuPathDB" id="AmoebaDB:ACA1_093470"/>
<keyword evidence="6" id="KW-1133">Transmembrane helix</keyword>
<gene>
    <name evidence="7" type="ORF">ACA1_093470</name>
</gene>
<evidence type="ECO:0000256" key="6">
    <source>
        <dbReference type="SAM" id="Phobius"/>
    </source>
</evidence>
<feature type="region of interest" description="Disordered" evidence="5">
    <location>
        <begin position="41"/>
        <end position="61"/>
    </location>
</feature>
<dbReference type="Gene3D" id="3.40.50.300">
    <property type="entry name" value="P-loop containing nucleotide triphosphate hydrolases"/>
    <property type="match status" value="2"/>
</dbReference>
<dbReference type="GeneID" id="14913106"/>
<dbReference type="InterPro" id="IPR006689">
    <property type="entry name" value="Small_GTPase_ARF/SAR"/>
</dbReference>
<name>L8GKS2_ACACF</name>
<dbReference type="PANTHER" id="PTHR11711">
    <property type="entry name" value="ADP RIBOSYLATION FACTOR-RELATED"/>
    <property type="match status" value="1"/>
</dbReference>
<dbReference type="Proteomes" id="UP000011083">
    <property type="component" value="Unassembled WGS sequence"/>
</dbReference>
<evidence type="ECO:0000313" key="7">
    <source>
        <dbReference type="EMBL" id="ELR12801.1"/>
    </source>
</evidence>
<dbReference type="RefSeq" id="XP_004334814.1">
    <property type="nucleotide sequence ID" value="XM_004334766.1"/>
</dbReference>
<keyword evidence="6" id="KW-0472">Membrane</keyword>
<feature type="binding site" evidence="3">
    <location>
        <position position="125"/>
    </location>
    <ligand>
        <name>GTP</name>
        <dbReference type="ChEBI" id="CHEBI:37565"/>
    </ligand>
</feature>
<evidence type="ECO:0000256" key="3">
    <source>
        <dbReference type="PIRSR" id="PIRSR606689-1"/>
    </source>
</evidence>
<proteinExistence type="predicted"/>
<feature type="binding site" evidence="3">
    <location>
        <begin position="185"/>
        <end position="188"/>
    </location>
    <ligand>
        <name>GTP</name>
        <dbReference type="ChEBI" id="CHEBI:37565"/>
    </ligand>
</feature>
<dbReference type="PRINTS" id="PR00449">
    <property type="entry name" value="RASTRNSFRMNG"/>
</dbReference>
<dbReference type="PROSITE" id="PS51417">
    <property type="entry name" value="ARF"/>
    <property type="match status" value="1"/>
</dbReference>
<dbReference type="Pfam" id="PF00025">
    <property type="entry name" value="Arf"/>
    <property type="match status" value="2"/>
</dbReference>
<feature type="compositionally biased region" description="Basic and acidic residues" evidence="5">
    <location>
        <begin position="41"/>
        <end position="50"/>
    </location>
</feature>
<evidence type="ECO:0000256" key="2">
    <source>
        <dbReference type="ARBA" id="ARBA00023134"/>
    </source>
</evidence>
<dbReference type="InterPro" id="IPR024156">
    <property type="entry name" value="Small_GTPase_ARF"/>
</dbReference>
<dbReference type="SMART" id="SM00177">
    <property type="entry name" value="ARF"/>
    <property type="match status" value="1"/>
</dbReference>
<dbReference type="GO" id="GO:0003924">
    <property type="term" value="F:GTPase activity"/>
    <property type="evidence" value="ECO:0007669"/>
    <property type="project" value="InterPro"/>
</dbReference>
<dbReference type="KEGG" id="acan:ACA1_093470"/>
<keyword evidence="1 3" id="KW-0547">Nucleotide-binding</keyword>
<protein>
    <submittedName>
        <fullName evidence="7">ADPribosylation factor subfamily protein</fullName>
    </submittedName>
</protein>
<keyword evidence="2 3" id="KW-0342">GTP-binding</keyword>
<keyword evidence="4" id="KW-0460">Magnesium</keyword>
<sequence length="302" mass="32576">MGGWLSSLVWGEEGDEVKEKKIVMVGLDNAGKTTILYKLVERDESRRRSEQPPSSSAESDQQQASLLSRFFIDYGSSSSSSFSSSPSPSPSSQSVVNLAPTIGFQVEAVRCGGGGPVLAVWDVGGQTRLRQMWPICYTGAAAAVFVVDAADLRPDNGRLSDAREALRSLLSAPELRGAPLLLLANKSDDQRALGPRRVLEALGLLTVIVIVFIIIIIERAGADFVLGVAGGLCHHSNWPIECFFIVVIEWSAECLLAFAQGPEATCGLTGEGLEEGFKWLADTLSFVDEQREAQDDSLTRWS</sequence>
<feature type="compositionally biased region" description="Low complexity" evidence="5">
    <location>
        <begin position="51"/>
        <end position="61"/>
    </location>
</feature>